<dbReference type="SMART" id="SM00060">
    <property type="entry name" value="FN3"/>
    <property type="match status" value="2"/>
</dbReference>
<dbReference type="EMBL" id="CACRXK020007824">
    <property type="protein sequence ID" value="CAB4013283.1"/>
    <property type="molecule type" value="Genomic_DNA"/>
</dbReference>
<evidence type="ECO:0000256" key="13">
    <source>
        <dbReference type="ARBA" id="ARBA00023137"/>
    </source>
</evidence>
<keyword evidence="12" id="KW-0472">Membrane</keyword>
<keyword evidence="4" id="KW-0597">Phosphoprotein</keyword>
<keyword evidence="11" id="KW-1133">Transmembrane helix</keyword>
<dbReference type="Pfam" id="PF07714">
    <property type="entry name" value="PK_Tyr_Ser-Thr"/>
    <property type="match status" value="1"/>
</dbReference>
<sequence>MAHGYVCIFLATVLFSAYQPSTAEIGELLTQDLGHSFEPRRTQPGWRKITLDDKKFGYFVCHSDGSLDSTQELNTKGIEELTVKVVYKHYVKKSSKILNKTAFSLGVFEVKGNHEDTFPANGILNNNKTKVTSTELVPVNYTKLKIFIRPQDKKDCMLVYSVQITYKFCTKTTFHKLAEFPKTFAPRNGSFPLKVEGKCSYGRKVPVAYCDSKGEWLINDTQLPCSCAPGEVMSSSGCIELSSIIQEVKAVRLSNTRAVILWKQEPKPEIQYNVICKKCQDLKCDQNCPKTVRLEKNKTNISGKNSSNITGLERGHDYLFTVVGKIKPVNENYWNKTSKEVKLRALPETVQNLTFTSHDHDRIALTWLPPTNVDSTSITYEIGCRVHCLDERCMSDRCKKLKFIPTRQKLFNTNVTITGFRNEGLLYIFEVRSKHRLYDTFEEVLGIEWNFVAINYTADFKKVIPTVSKSFNVVDVVIGVSVLILAVVVTIVATRCYNRWKRRKHTLSFDSENPEPLTHCEVPLTDITTHYVDPSNYDSVENVLRKFTTKLNEKNLKTEEVIGEGEFGVVSKGYLEIDGKERTVAVKNLRSGLSAKLRRDFLAEASVMGQFKDPNVISLHGVIVKRHTVKIVMEFMSNGSMDQYLLKNNGKLTILQLLGMARGIASGMNYLSGRNFIHRDLAARNILVDENLSCKVSDFGLTREICQTSNYETSGGKIPIRWTAPEVIKYKKSFISSDVWSYGVVLWEIMSFGQRPYWEWDNFRVLQEIEIGYRLPAPLKCPKTVHSLMLHCWEKARSDRPTFLHILDKLDEWIRSPETIHHSPATKARRTTTEVIEAKSPIHEWLDSIKMGKYSSNFAEAGYNQLSQTVHLTEEELCDMGITLVGHRHKIHQSIPLVT</sequence>
<evidence type="ECO:0000256" key="3">
    <source>
        <dbReference type="ARBA" id="ARBA00022475"/>
    </source>
</evidence>
<dbReference type="InterPro" id="IPR008266">
    <property type="entry name" value="Tyr_kinase_AS"/>
</dbReference>
<dbReference type="InterPro" id="IPR050449">
    <property type="entry name" value="Ephrin_rcpt_TKs"/>
</dbReference>
<dbReference type="PRINTS" id="PR00109">
    <property type="entry name" value="TYRKINASE"/>
</dbReference>
<dbReference type="InterPro" id="IPR020635">
    <property type="entry name" value="Tyr_kinase_cat_dom"/>
</dbReference>
<gene>
    <name evidence="16" type="ORF">PACLA_8A039510</name>
</gene>
<dbReference type="GO" id="GO:0005005">
    <property type="term" value="F:transmembrane-ephrin receptor activity"/>
    <property type="evidence" value="ECO:0007669"/>
    <property type="project" value="TreeGrafter"/>
</dbReference>
<evidence type="ECO:0000256" key="11">
    <source>
        <dbReference type="ARBA" id="ARBA00022989"/>
    </source>
</evidence>
<keyword evidence="17" id="KW-1185">Reference proteome</keyword>
<comment type="subcellular location">
    <subcellularLocation>
        <location evidence="1">Cell membrane</location>
        <topology evidence="1">Single-pass type I membrane protein</topology>
    </subcellularLocation>
</comment>
<dbReference type="InterPro" id="IPR001245">
    <property type="entry name" value="Ser-Thr/Tyr_kinase_cat_dom"/>
</dbReference>
<dbReference type="InterPro" id="IPR013761">
    <property type="entry name" value="SAM/pointed_sf"/>
</dbReference>
<dbReference type="InterPro" id="IPR000719">
    <property type="entry name" value="Prot_kinase_dom"/>
</dbReference>
<keyword evidence="6" id="KW-0812">Transmembrane</keyword>
<name>A0A7D9IN24_PARCT</name>
<dbReference type="InterPro" id="IPR001660">
    <property type="entry name" value="SAM"/>
</dbReference>
<accession>A0A7D9IN24</accession>
<dbReference type="Gene3D" id="1.10.150.50">
    <property type="entry name" value="Transcription Factor, Ets-1"/>
    <property type="match status" value="1"/>
</dbReference>
<evidence type="ECO:0000256" key="15">
    <source>
        <dbReference type="ARBA" id="ARBA00023180"/>
    </source>
</evidence>
<dbReference type="AlphaFoldDB" id="A0A7D9IN24"/>
<evidence type="ECO:0000256" key="2">
    <source>
        <dbReference type="ARBA" id="ARBA00011902"/>
    </source>
</evidence>
<dbReference type="CDD" id="cd00063">
    <property type="entry name" value="FN3"/>
    <property type="match status" value="1"/>
</dbReference>
<keyword evidence="8" id="KW-0547">Nucleotide-binding</keyword>
<keyword evidence="13" id="KW-0829">Tyrosine-protein kinase</keyword>
<keyword evidence="14 16" id="KW-0675">Receptor</keyword>
<evidence type="ECO:0000313" key="17">
    <source>
        <dbReference type="Proteomes" id="UP001152795"/>
    </source>
</evidence>
<evidence type="ECO:0000256" key="4">
    <source>
        <dbReference type="ARBA" id="ARBA00022553"/>
    </source>
</evidence>
<keyword evidence="15" id="KW-0325">Glycoprotein</keyword>
<dbReference type="GO" id="GO:0005886">
    <property type="term" value="C:plasma membrane"/>
    <property type="evidence" value="ECO:0007669"/>
    <property type="project" value="UniProtKB-SubCell"/>
</dbReference>
<dbReference type="OrthoDB" id="4062651at2759"/>
<dbReference type="InterPro" id="IPR016257">
    <property type="entry name" value="Tyr_kinase_ephrin_rcpt"/>
</dbReference>
<keyword evidence="5" id="KW-0808">Transferase</keyword>
<dbReference type="Gene3D" id="2.60.40.10">
    <property type="entry name" value="Immunoglobulins"/>
    <property type="match status" value="1"/>
</dbReference>
<dbReference type="PROSITE" id="PS50011">
    <property type="entry name" value="PROTEIN_KINASE_DOM"/>
    <property type="match status" value="1"/>
</dbReference>
<evidence type="ECO:0000256" key="1">
    <source>
        <dbReference type="ARBA" id="ARBA00004251"/>
    </source>
</evidence>
<dbReference type="PROSITE" id="PS00107">
    <property type="entry name" value="PROTEIN_KINASE_ATP"/>
    <property type="match status" value="1"/>
</dbReference>
<evidence type="ECO:0000256" key="9">
    <source>
        <dbReference type="ARBA" id="ARBA00022777"/>
    </source>
</evidence>
<reference evidence="16" key="1">
    <citation type="submission" date="2020-04" db="EMBL/GenBank/DDBJ databases">
        <authorList>
            <person name="Alioto T."/>
            <person name="Alioto T."/>
            <person name="Gomez Garrido J."/>
        </authorList>
    </citation>
    <scope>NUCLEOTIDE SEQUENCE</scope>
    <source>
        <strain evidence="16">A484AB</strain>
    </source>
</reference>
<dbReference type="SUPFAM" id="SSF49265">
    <property type="entry name" value="Fibronectin type III"/>
    <property type="match status" value="1"/>
</dbReference>
<dbReference type="InterPro" id="IPR011009">
    <property type="entry name" value="Kinase-like_dom_sf"/>
</dbReference>
<dbReference type="SMART" id="SM00454">
    <property type="entry name" value="SAM"/>
    <property type="match status" value="1"/>
</dbReference>
<keyword evidence="9" id="KW-0418">Kinase</keyword>
<comment type="caution">
    <text evidence="16">The sequence shown here is derived from an EMBL/GenBank/DDBJ whole genome shotgun (WGS) entry which is preliminary data.</text>
</comment>
<evidence type="ECO:0000313" key="16">
    <source>
        <dbReference type="EMBL" id="CAB4013283.1"/>
    </source>
</evidence>
<dbReference type="GO" id="GO:0030425">
    <property type="term" value="C:dendrite"/>
    <property type="evidence" value="ECO:0007669"/>
    <property type="project" value="TreeGrafter"/>
</dbReference>
<dbReference type="Gene3D" id="1.10.510.10">
    <property type="entry name" value="Transferase(Phosphotransferase) domain 1"/>
    <property type="match status" value="1"/>
</dbReference>
<evidence type="ECO:0000256" key="8">
    <source>
        <dbReference type="ARBA" id="ARBA00022741"/>
    </source>
</evidence>
<evidence type="ECO:0000256" key="6">
    <source>
        <dbReference type="ARBA" id="ARBA00022692"/>
    </source>
</evidence>
<dbReference type="Proteomes" id="UP001152795">
    <property type="component" value="Unassembled WGS sequence"/>
</dbReference>
<dbReference type="PROSITE" id="PS50105">
    <property type="entry name" value="SAM_DOMAIN"/>
    <property type="match status" value="1"/>
</dbReference>
<dbReference type="FunFam" id="1.10.510.10:FF:000268">
    <property type="entry name" value="Receptor protein-tyrosine kinase"/>
    <property type="match status" value="1"/>
</dbReference>
<dbReference type="PANTHER" id="PTHR46877:SF14">
    <property type="entry name" value="RECEPTOR PROTEIN-TYROSINE KINASE"/>
    <property type="match status" value="1"/>
</dbReference>
<evidence type="ECO:0000256" key="5">
    <source>
        <dbReference type="ARBA" id="ARBA00022679"/>
    </source>
</evidence>
<proteinExistence type="predicted"/>
<dbReference type="SMART" id="SM00219">
    <property type="entry name" value="TyrKc"/>
    <property type="match status" value="1"/>
</dbReference>
<protein>
    <recommendedName>
        <fullName evidence="2">receptor protein-tyrosine kinase</fullName>
        <ecNumber evidence="2">2.7.10.1</ecNumber>
    </recommendedName>
</protein>
<evidence type="ECO:0000256" key="12">
    <source>
        <dbReference type="ARBA" id="ARBA00023136"/>
    </source>
</evidence>
<evidence type="ECO:0000256" key="10">
    <source>
        <dbReference type="ARBA" id="ARBA00022840"/>
    </source>
</evidence>
<evidence type="ECO:0000256" key="14">
    <source>
        <dbReference type="ARBA" id="ARBA00023170"/>
    </source>
</evidence>
<dbReference type="Gene3D" id="2.60.40.1770">
    <property type="entry name" value="ephrin a2 ectodomain"/>
    <property type="match status" value="1"/>
</dbReference>
<organism evidence="16 17">
    <name type="scientific">Paramuricea clavata</name>
    <name type="common">Red gorgonian</name>
    <name type="synonym">Violescent sea-whip</name>
    <dbReference type="NCBI Taxonomy" id="317549"/>
    <lineage>
        <taxon>Eukaryota</taxon>
        <taxon>Metazoa</taxon>
        <taxon>Cnidaria</taxon>
        <taxon>Anthozoa</taxon>
        <taxon>Octocorallia</taxon>
        <taxon>Malacalcyonacea</taxon>
        <taxon>Plexauridae</taxon>
        <taxon>Paramuricea</taxon>
    </lineage>
</organism>
<dbReference type="SUPFAM" id="SSF56112">
    <property type="entry name" value="Protein kinase-like (PK-like)"/>
    <property type="match status" value="1"/>
</dbReference>
<dbReference type="PIRSF" id="PIRSF000666">
    <property type="entry name" value="TyrPK_ephrin_receptor"/>
    <property type="match status" value="1"/>
</dbReference>
<dbReference type="Pfam" id="PF00536">
    <property type="entry name" value="SAM_1"/>
    <property type="match status" value="1"/>
</dbReference>
<dbReference type="InterPro" id="IPR017441">
    <property type="entry name" value="Protein_kinase_ATP_BS"/>
</dbReference>
<dbReference type="GO" id="GO:0005524">
    <property type="term" value="F:ATP binding"/>
    <property type="evidence" value="ECO:0007669"/>
    <property type="project" value="UniProtKB-UniRule"/>
</dbReference>
<dbReference type="PANTHER" id="PTHR46877">
    <property type="entry name" value="EPH RECEPTOR A5"/>
    <property type="match status" value="1"/>
</dbReference>
<dbReference type="EC" id="2.7.10.1" evidence="2"/>
<dbReference type="SUPFAM" id="SSF47769">
    <property type="entry name" value="SAM/Pointed domain"/>
    <property type="match status" value="1"/>
</dbReference>
<keyword evidence="10" id="KW-0067">ATP-binding</keyword>
<keyword evidence="3" id="KW-1003">Cell membrane</keyword>
<evidence type="ECO:0000256" key="7">
    <source>
        <dbReference type="ARBA" id="ARBA00022729"/>
    </source>
</evidence>
<keyword evidence="7" id="KW-0732">Signal</keyword>
<dbReference type="PROSITE" id="PS00109">
    <property type="entry name" value="PROTEIN_KINASE_TYR"/>
    <property type="match status" value="1"/>
</dbReference>
<dbReference type="InterPro" id="IPR036116">
    <property type="entry name" value="FN3_sf"/>
</dbReference>
<dbReference type="GO" id="GO:0007411">
    <property type="term" value="P:axon guidance"/>
    <property type="evidence" value="ECO:0007669"/>
    <property type="project" value="TreeGrafter"/>
</dbReference>
<dbReference type="InterPro" id="IPR003961">
    <property type="entry name" value="FN3_dom"/>
</dbReference>
<dbReference type="Gene3D" id="3.30.200.20">
    <property type="entry name" value="Phosphorylase Kinase, domain 1"/>
    <property type="match status" value="1"/>
</dbReference>
<dbReference type="InterPro" id="IPR013783">
    <property type="entry name" value="Ig-like_fold"/>
</dbReference>